<feature type="repeat" description="WD" evidence="3">
    <location>
        <begin position="54"/>
        <end position="93"/>
    </location>
</feature>
<dbReference type="Pfam" id="PF00400">
    <property type="entry name" value="WD40"/>
    <property type="match status" value="6"/>
</dbReference>
<dbReference type="STRING" id="28573.A0A0U1M8L1"/>
<evidence type="ECO:0000313" key="4">
    <source>
        <dbReference type="EMBL" id="CRG91974.1"/>
    </source>
</evidence>
<feature type="repeat" description="WD" evidence="3">
    <location>
        <begin position="94"/>
        <end position="134"/>
    </location>
</feature>
<dbReference type="InterPro" id="IPR019775">
    <property type="entry name" value="WD40_repeat_CS"/>
</dbReference>
<gene>
    <name evidence="4" type="ORF">PISL3812_09028</name>
</gene>
<dbReference type="AlphaFoldDB" id="A0A0U1M8L1"/>
<feature type="repeat" description="WD" evidence="3">
    <location>
        <begin position="182"/>
        <end position="223"/>
    </location>
</feature>
<feature type="repeat" description="WD" evidence="3">
    <location>
        <begin position="224"/>
        <end position="265"/>
    </location>
</feature>
<evidence type="ECO:0000256" key="3">
    <source>
        <dbReference type="PROSITE-ProRule" id="PRU00221"/>
    </source>
</evidence>
<feature type="repeat" description="WD" evidence="3">
    <location>
        <begin position="267"/>
        <end position="308"/>
    </location>
</feature>
<accession>A0A0U1M8L1</accession>
<dbReference type="PRINTS" id="PR00320">
    <property type="entry name" value="GPROTEINBRPT"/>
</dbReference>
<dbReference type="OMA" id="PANGHCQ"/>
<keyword evidence="5" id="KW-1185">Reference proteome</keyword>
<protein>
    <submittedName>
        <fullName evidence="4">WD repeat-containing protein pop2</fullName>
    </submittedName>
</protein>
<organism evidence="4 5">
    <name type="scientific">Talaromyces islandicus</name>
    <name type="common">Penicillium islandicum</name>
    <dbReference type="NCBI Taxonomy" id="28573"/>
    <lineage>
        <taxon>Eukaryota</taxon>
        <taxon>Fungi</taxon>
        <taxon>Dikarya</taxon>
        <taxon>Ascomycota</taxon>
        <taxon>Pezizomycotina</taxon>
        <taxon>Eurotiomycetes</taxon>
        <taxon>Eurotiomycetidae</taxon>
        <taxon>Eurotiales</taxon>
        <taxon>Trichocomaceae</taxon>
        <taxon>Talaromyces</taxon>
        <taxon>Talaromyces sect. Islandici</taxon>
    </lineage>
</organism>
<dbReference type="InterPro" id="IPR001680">
    <property type="entry name" value="WD40_rpt"/>
</dbReference>
<name>A0A0U1M8L1_TALIS</name>
<dbReference type="InterPro" id="IPR036322">
    <property type="entry name" value="WD40_repeat_dom_sf"/>
</dbReference>
<dbReference type="CDD" id="cd00200">
    <property type="entry name" value="WD40"/>
    <property type="match status" value="1"/>
</dbReference>
<sequence length="346" mass="36798">MHIQTIPILAEPISNTGSTAVVTALLVAGEYIAIALDDSEIHVFALDGSRKHSLNGSQGAVWTIAMHGKLLCTGGGDSTIRIWDLLTGNQIHVLAGHTSTIRALLFLDNTTLVSGSRDGSIRIWDVETGQCKQVLDSHHTATVRCLAGSSSQSNVFVSGGYDGKACIWPAFPPDKIECLQSLSGHDGGIYTMALTDDGKLVVTGGLDAVLRVWDVRSGKCSAELHGHKSLITKIQILQDRRLIISSDSTGSIHAWSLTASHTLIYATQTHDNSVTSFDTNNSQRVIISGGADGAVKLSDPQTGQVLGRLVRDGEAVWKVAFVGDGRAVAAISRDGRSFIEMVEFGQ</sequence>
<dbReference type="EMBL" id="CVMT01000011">
    <property type="protein sequence ID" value="CRG91974.1"/>
    <property type="molecule type" value="Genomic_DNA"/>
</dbReference>
<dbReference type="InterPro" id="IPR020472">
    <property type="entry name" value="WD40_PAC1"/>
</dbReference>
<dbReference type="Gene3D" id="2.130.10.10">
    <property type="entry name" value="YVTN repeat-like/Quinoprotein amine dehydrogenase"/>
    <property type="match status" value="3"/>
</dbReference>
<dbReference type="OrthoDB" id="190105at2759"/>
<evidence type="ECO:0000313" key="5">
    <source>
        <dbReference type="Proteomes" id="UP000054383"/>
    </source>
</evidence>
<keyword evidence="1 3" id="KW-0853">WD repeat</keyword>
<dbReference type="PROSITE" id="PS00678">
    <property type="entry name" value="WD_REPEATS_1"/>
    <property type="match status" value="3"/>
</dbReference>
<dbReference type="SUPFAM" id="SSF50978">
    <property type="entry name" value="WD40 repeat-like"/>
    <property type="match status" value="1"/>
</dbReference>
<evidence type="ECO:0000256" key="2">
    <source>
        <dbReference type="ARBA" id="ARBA00022737"/>
    </source>
</evidence>
<reference evidence="4 5" key="1">
    <citation type="submission" date="2015-04" db="EMBL/GenBank/DDBJ databases">
        <authorList>
            <person name="Syromyatnikov M.Y."/>
            <person name="Popov V.N."/>
        </authorList>
    </citation>
    <scope>NUCLEOTIDE SEQUENCE [LARGE SCALE GENOMIC DNA]</scope>
    <source>
        <strain evidence="4">WF-38-12</strain>
    </source>
</reference>
<dbReference type="PROSITE" id="PS50294">
    <property type="entry name" value="WD_REPEATS_REGION"/>
    <property type="match status" value="3"/>
</dbReference>
<evidence type="ECO:0000256" key="1">
    <source>
        <dbReference type="ARBA" id="ARBA00022574"/>
    </source>
</evidence>
<keyword evidence="2" id="KW-0677">Repeat</keyword>
<dbReference type="PANTHER" id="PTHR19848:SF8">
    <property type="entry name" value="F-BOX AND WD REPEAT DOMAIN CONTAINING 7"/>
    <property type="match status" value="1"/>
</dbReference>
<dbReference type="SMART" id="SM00320">
    <property type="entry name" value="WD40"/>
    <property type="match status" value="7"/>
</dbReference>
<dbReference type="Proteomes" id="UP000054383">
    <property type="component" value="Unassembled WGS sequence"/>
</dbReference>
<proteinExistence type="predicted"/>
<dbReference type="PROSITE" id="PS50082">
    <property type="entry name" value="WD_REPEATS_2"/>
    <property type="match status" value="5"/>
</dbReference>
<dbReference type="InterPro" id="IPR015943">
    <property type="entry name" value="WD40/YVTN_repeat-like_dom_sf"/>
</dbReference>
<dbReference type="PANTHER" id="PTHR19848">
    <property type="entry name" value="WD40 REPEAT PROTEIN"/>
    <property type="match status" value="1"/>
</dbReference>